<gene>
    <name evidence="2" type="ORF">BGAL_0467g00020</name>
</gene>
<dbReference type="PANTHER" id="PTHR32387:SF0">
    <property type="entry name" value="PROTEIN NO VEIN"/>
    <property type="match status" value="1"/>
</dbReference>
<evidence type="ECO:0000313" key="2">
    <source>
        <dbReference type="EMBL" id="THV45624.1"/>
    </source>
</evidence>
<feature type="domain" description="Sacsin/Nov" evidence="1">
    <location>
        <begin position="64"/>
        <end position="150"/>
    </location>
</feature>
<comment type="caution">
    <text evidence="2">The sequence shown here is derived from an EMBL/GenBank/DDBJ whole genome shotgun (WGS) entry which is preliminary data.</text>
</comment>
<dbReference type="EMBL" id="PQXL01000466">
    <property type="protein sequence ID" value="THV45624.1"/>
    <property type="molecule type" value="Genomic_DNA"/>
</dbReference>
<dbReference type="Proteomes" id="UP000308671">
    <property type="component" value="Unassembled WGS sequence"/>
</dbReference>
<dbReference type="SUPFAM" id="SSF55874">
    <property type="entry name" value="ATPase domain of HSP90 chaperone/DNA topoisomerase II/histidine kinase"/>
    <property type="match status" value="1"/>
</dbReference>
<reference evidence="2 3" key="1">
    <citation type="submission" date="2017-12" db="EMBL/GenBank/DDBJ databases">
        <title>Comparative genomics of Botrytis spp.</title>
        <authorList>
            <person name="Valero-Jimenez C.A."/>
            <person name="Tapia P."/>
            <person name="Veloso J."/>
            <person name="Silva-Moreno E."/>
            <person name="Staats M."/>
            <person name="Valdes J.H."/>
            <person name="Van Kan J.A.L."/>
        </authorList>
    </citation>
    <scope>NUCLEOTIDE SEQUENCE [LARGE SCALE GENOMIC DNA]</scope>
    <source>
        <strain evidence="2 3">MUCL435</strain>
    </source>
</reference>
<dbReference type="InterPro" id="IPR052957">
    <property type="entry name" value="Auxin_embryo_med"/>
</dbReference>
<dbReference type="InterPro" id="IPR036890">
    <property type="entry name" value="HATPase_C_sf"/>
</dbReference>
<dbReference type="InterPro" id="IPR058210">
    <property type="entry name" value="SACS/Nov_dom"/>
</dbReference>
<dbReference type="OrthoDB" id="1262810at2759"/>
<organism evidence="2 3">
    <name type="scientific">Botrytis galanthina</name>
    <dbReference type="NCBI Taxonomy" id="278940"/>
    <lineage>
        <taxon>Eukaryota</taxon>
        <taxon>Fungi</taxon>
        <taxon>Dikarya</taxon>
        <taxon>Ascomycota</taxon>
        <taxon>Pezizomycotina</taxon>
        <taxon>Leotiomycetes</taxon>
        <taxon>Helotiales</taxon>
        <taxon>Sclerotiniaceae</taxon>
        <taxon>Botrytis</taxon>
    </lineage>
</organism>
<accession>A0A4S8QXU9</accession>
<evidence type="ECO:0000313" key="3">
    <source>
        <dbReference type="Proteomes" id="UP000308671"/>
    </source>
</evidence>
<dbReference type="PANTHER" id="PTHR32387">
    <property type="entry name" value="WU:FJ29H11"/>
    <property type="match status" value="1"/>
</dbReference>
<evidence type="ECO:0000259" key="1">
    <source>
        <dbReference type="Pfam" id="PF25794"/>
    </source>
</evidence>
<keyword evidence="3" id="KW-1185">Reference proteome</keyword>
<proteinExistence type="predicted"/>
<name>A0A4S8QXU9_9HELO</name>
<dbReference type="NCBIfam" id="NF047352">
    <property type="entry name" value="P_loop_sacsin"/>
    <property type="match status" value="1"/>
</dbReference>
<dbReference type="Gene3D" id="3.30.565.10">
    <property type="entry name" value="Histidine kinase-like ATPase, C-terminal domain"/>
    <property type="match status" value="1"/>
</dbReference>
<dbReference type="Pfam" id="PF25794">
    <property type="entry name" value="SACS"/>
    <property type="match status" value="1"/>
</dbReference>
<sequence>MRNYSQEQLEKARQFIDELRNENGGITKDDREFLERKRPGVLKSFDNIRRKLSASTQILSEQLYQKSTRFVYELIQNAEDNKYTITTQSPYLSFNLQSDHIIIDSNEDGFTQKDIKAICSIGESTKKSIQGYIGEKGIGFKSVFNVAHKVHIQSGPYSFSFEYRKGDSIDRGLGMVTPLSEKLYKLPNDVRTRTILYLHKDEDRATLCQDLLNLPDTLLLFLKRLRRLTVEFKLPDRDIQKIQFSLTSPNNNGSFKNIVRIQTAITGTINSVTSKSFWVKKRRVVNLPADSARGQIHEAEIVLAFPIDEYHAPVIEEQYAFAFLPLKKAGYKFVIQSDFVTKASREDIVDSAWNRKLLEEVVEAFCSAINGPNGFLQHETLRYTWIKYIPTTAIADDFWGLLQPRLFAKLCTSKFFFSVYEDHWAPNQLRLLQDDFRDEHRDPLLADLLSGATAYVSESYDASDMPILQEMKASYLSASDFLQRLKQDLAWTFYSRMKSTPLNSPWHTKMANLLIVMGQNVSIKEEIQKLNIIPLDSGAWICPLNASIFFPTSGGVDIPQGLPLNLVDDRSIKNSVRETLFSQLGVSVCPPERIFPLIRQRRLTPAVSFSASDLQDIKFIFWHHEELDVDYPVNMWLWNGEKSFVASPQEDGWVYLPRCKNTYALTNLLGASVPVELRPYNVRYIDSNYYQIFEFCCSRNGRTGIEWLRSLGVKETPQLRASNSKGHLQSPEMSGELKYIARKLPRLILGVLQANFIQYNESKKWDRFFTNMHVPILASSKMRSLNSTFLPLPKLKAIASSLGLEEGFGFLKELDGISEIEVVKWNFLRRFGVGVDEDVSFWLRLLKQARQKDSITPGIALKIYTRLQTFVNESDIIKIKETFQLDMIFAPSSNSMDDWDWEYSNDCVWSGPKWFDYKPCLQAVKEYQVLQALFVNIAGIFDATLTDFLEYLGFIKMLDQDEGGADYNELNYKIILLYDKLNESTKDGKSPEEVEIVRTWCAPSSCIWAPEKIRLPGKISIATKYKKRRTFFQDVLDVKEPNLEMHILALQKCALENPDKEGILRELSNIYALSPSRNVLRDKLSKLKCFPVYRPSQIVEWMDSTGSFAIVDRKEHGDAFRNKINVLDFSLEEVHSMNEFLVELGFEGRFTSRAVKENTKIEDGLLNDGLTKDLRRKAYAICRYAAHHGSNDARAAYDFLRNLEVFTSESISKEVSIAQNKKITSVKLHTAFLHITQDDNQLKLYVPKERRQREVCLSRQLPIELLKYLGVPNFRKGAELGSVIRATSSFAIDAILDSDGIIDVPGIFPPEDNCESEPSTFDASQDIASPAINTDAESRVASPELQYRARPSTEEHYAQAQAIHSSLRTLATPGTHTHETPPERLGLFHELLDAVIKQAHSMHNIPVVNHVLIAPLSTNARIDTSLAVGSYETGEILLRIGVAGELFIFEIMKSLGLPLFDLGNWRSTIRHRVAVHDDYKDIPRWSGSETSDIVYEDHEKILTSLLITNNYFDIEELARLRFASSPTYYIEVKTTPGPLDNAFYCSQGQFDRMESMKLQSDQLVNEVYLVARVFNLGASGMGYKLYVDPAGLRRKGQLRFTADKYVVTS</sequence>
<protein>
    <recommendedName>
        <fullName evidence="1">Sacsin/Nov domain-containing protein</fullName>
    </recommendedName>
</protein>